<dbReference type="EMBL" id="VOWJ01000016">
    <property type="protein sequence ID" value="TXE88982.1"/>
    <property type="molecule type" value="Genomic_DNA"/>
</dbReference>
<dbReference type="AlphaFoldDB" id="A0A5C7DU66"/>
<comment type="caution">
    <text evidence="2">The sequence shown here is derived from an EMBL/GenBank/DDBJ whole genome shotgun (WGS) entry which is preliminary data.</text>
</comment>
<evidence type="ECO:0000313" key="2">
    <source>
        <dbReference type="EMBL" id="TXE88982.1"/>
    </source>
</evidence>
<sequence>MILKPKILFLLLLGLNLIFLAGVLSYKDPNLSTFISFEFGFLAQNLIIFFSFISYNKFIFKNVKTYQFTQKPLQIFVKKIHFFPKIVKFIALKDDLEKSRFKNIFKHALAFFSILKLLAYVFLILGFLALEFQGLLDIFALFCAMFITPLAVLIYNFLIRKC</sequence>
<reference evidence="2 3" key="1">
    <citation type="submission" date="2019-07" db="EMBL/GenBank/DDBJ databases">
        <title>Rapid identification of Enteric Bacteria from Whole Genome Sequences (WGS) using Average Nucleotide Identity (ANI).</title>
        <authorList>
            <person name="Lane C."/>
        </authorList>
    </citation>
    <scope>NUCLEOTIDE SEQUENCE [LARGE SCALE GENOMIC DNA]</scope>
    <source>
        <strain evidence="2 3">2016D-0084</strain>
    </source>
</reference>
<dbReference type="RefSeq" id="WP_147555252.1">
    <property type="nucleotide sequence ID" value="NZ_VOWJ01000016.1"/>
</dbReference>
<feature type="transmembrane region" description="Helical" evidence="1">
    <location>
        <begin position="108"/>
        <end position="130"/>
    </location>
</feature>
<organism evidence="2 3">
    <name type="scientific">Campylobacter volucris</name>
    <dbReference type="NCBI Taxonomy" id="1031542"/>
    <lineage>
        <taxon>Bacteria</taxon>
        <taxon>Pseudomonadati</taxon>
        <taxon>Campylobacterota</taxon>
        <taxon>Epsilonproteobacteria</taxon>
        <taxon>Campylobacterales</taxon>
        <taxon>Campylobacteraceae</taxon>
        <taxon>Campylobacter</taxon>
    </lineage>
</organism>
<keyword evidence="1" id="KW-0472">Membrane</keyword>
<feature type="transmembrane region" description="Helical" evidence="1">
    <location>
        <begin position="136"/>
        <end position="158"/>
    </location>
</feature>
<keyword evidence="1" id="KW-0812">Transmembrane</keyword>
<proteinExistence type="predicted"/>
<evidence type="ECO:0000313" key="3">
    <source>
        <dbReference type="Proteomes" id="UP000321629"/>
    </source>
</evidence>
<evidence type="ECO:0000256" key="1">
    <source>
        <dbReference type="SAM" id="Phobius"/>
    </source>
</evidence>
<accession>A0A5C7DU66</accession>
<protein>
    <submittedName>
        <fullName evidence="2">Uncharacterized protein</fullName>
    </submittedName>
</protein>
<name>A0A5C7DU66_9BACT</name>
<gene>
    <name evidence="2" type="ORF">FPD38_02675</name>
</gene>
<keyword evidence="1" id="KW-1133">Transmembrane helix</keyword>
<dbReference type="Proteomes" id="UP000321629">
    <property type="component" value="Unassembled WGS sequence"/>
</dbReference>
<feature type="transmembrane region" description="Helical" evidence="1">
    <location>
        <begin position="35"/>
        <end position="55"/>
    </location>
</feature>